<evidence type="ECO:0000313" key="1">
    <source>
        <dbReference type="EMBL" id="DAD43327.1"/>
    </source>
</evidence>
<dbReference type="AlphaFoldDB" id="A0A822ZEK8"/>
<proteinExistence type="predicted"/>
<gene>
    <name evidence="1" type="ORF">HUJ06_001557</name>
</gene>
<sequence>MLYLDNQGRMCGDDLIVSYEVYNLFGYNIQLNTSFLTFSKKN</sequence>
<keyword evidence="2" id="KW-1185">Reference proteome</keyword>
<accession>A0A822ZEK8</accession>
<dbReference type="Proteomes" id="UP000607653">
    <property type="component" value="Unassembled WGS sequence"/>
</dbReference>
<comment type="caution">
    <text evidence="1">The sequence shown here is derived from an EMBL/GenBank/DDBJ whole genome shotgun (WGS) entry which is preliminary data.</text>
</comment>
<evidence type="ECO:0000313" key="2">
    <source>
        <dbReference type="Proteomes" id="UP000607653"/>
    </source>
</evidence>
<reference evidence="1 2" key="1">
    <citation type="journal article" date="2020" name="Mol. Biol. Evol.">
        <title>Distinct Expression and Methylation Patterns for Genes with Different Fates following a Single Whole-Genome Duplication in Flowering Plants.</title>
        <authorList>
            <person name="Shi T."/>
            <person name="Rahmani R.S."/>
            <person name="Gugger P.F."/>
            <person name="Wang M."/>
            <person name="Li H."/>
            <person name="Zhang Y."/>
            <person name="Li Z."/>
            <person name="Wang Q."/>
            <person name="Van de Peer Y."/>
            <person name="Marchal K."/>
            <person name="Chen J."/>
        </authorList>
    </citation>
    <scope>NUCLEOTIDE SEQUENCE [LARGE SCALE GENOMIC DNA]</scope>
    <source>
        <tissue evidence="1">Leaf</tissue>
    </source>
</reference>
<name>A0A822ZEK8_NELNU</name>
<protein>
    <submittedName>
        <fullName evidence="1">Uncharacterized protein</fullName>
    </submittedName>
</protein>
<organism evidence="1 2">
    <name type="scientific">Nelumbo nucifera</name>
    <name type="common">Sacred lotus</name>
    <dbReference type="NCBI Taxonomy" id="4432"/>
    <lineage>
        <taxon>Eukaryota</taxon>
        <taxon>Viridiplantae</taxon>
        <taxon>Streptophyta</taxon>
        <taxon>Embryophyta</taxon>
        <taxon>Tracheophyta</taxon>
        <taxon>Spermatophyta</taxon>
        <taxon>Magnoliopsida</taxon>
        <taxon>Proteales</taxon>
        <taxon>Nelumbonaceae</taxon>
        <taxon>Nelumbo</taxon>
    </lineage>
</organism>
<dbReference type="EMBL" id="DUZY01000006">
    <property type="protein sequence ID" value="DAD43327.1"/>
    <property type="molecule type" value="Genomic_DNA"/>
</dbReference>